<dbReference type="PROSITE" id="PS50812">
    <property type="entry name" value="PWWP"/>
    <property type="match status" value="1"/>
</dbReference>
<dbReference type="AlphaFoldDB" id="A0ABD2Y0W5"/>
<dbReference type="InterPro" id="IPR000313">
    <property type="entry name" value="PWWP_dom"/>
</dbReference>
<feature type="region of interest" description="Disordered" evidence="1">
    <location>
        <begin position="164"/>
        <end position="217"/>
    </location>
</feature>
<accession>A0ABD2Y0W5</accession>
<dbReference type="InterPro" id="IPR044679">
    <property type="entry name" value="PWWP2-like"/>
</dbReference>
<dbReference type="EMBL" id="JBJUIK010000016">
    <property type="protein sequence ID" value="KAL3500064.1"/>
    <property type="molecule type" value="Genomic_DNA"/>
</dbReference>
<dbReference type="Proteomes" id="UP001630127">
    <property type="component" value="Unassembled WGS sequence"/>
</dbReference>
<keyword evidence="4" id="KW-1185">Reference proteome</keyword>
<comment type="caution">
    <text evidence="3">The sequence shown here is derived from an EMBL/GenBank/DDBJ whole genome shotgun (WGS) entry which is preliminary data.</text>
</comment>
<protein>
    <recommendedName>
        <fullName evidence="2">PWWP domain-containing protein</fullName>
    </recommendedName>
</protein>
<feature type="domain" description="PWWP" evidence="2">
    <location>
        <begin position="5"/>
        <end position="57"/>
    </location>
</feature>
<reference evidence="3 4" key="1">
    <citation type="submission" date="2024-11" db="EMBL/GenBank/DDBJ databases">
        <title>A near-complete genome assembly of Cinchona calisaya.</title>
        <authorList>
            <person name="Lian D.C."/>
            <person name="Zhao X.W."/>
            <person name="Wei L."/>
        </authorList>
    </citation>
    <scope>NUCLEOTIDE SEQUENCE [LARGE SCALE GENOMIC DNA]</scope>
    <source>
        <tissue evidence="3">Nenye</tissue>
    </source>
</reference>
<feature type="compositionally biased region" description="Basic and acidic residues" evidence="1">
    <location>
        <begin position="180"/>
        <end position="202"/>
    </location>
</feature>
<gene>
    <name evidence="3" type="ORF">ACH5RR_039157</name>
</gene>
<sequence>MVLAAGSLVWVQRKNGTWWPGKVVGLDEISSSYQLLSSSNMKTPIKLLGRENASVEWHNSETSKRVKAFRSAEFDGFIKNAQSVQGSPTIKNAKYVHREDAVLHALQLEKQDQERSLKTPGNVKQGALCRAKRSRCIYLPVESNHSAEQSVLLSPSLKVSPSACVSEDRNHMSSLSAKKASSESRVSDFSKSSFEDNDRNGVEQHTGSYGNERRKRSMDLQMENLSYSSESSLESKIAGGAGSQNWNLNEHPYIRNSRVTPNTVINAASSAVSRKQTRKIHDVLVLDTPYKSAEHLALEVKRLFHSPSVGNYLEDSDSLCFDPVYADYQNTMEAMLMDVDITVQANYRKEHVPLVSLMSKLNKKAIIGHPIEVVVLKENPEVFIVRKDSVNHMVDNAEFKGHQLVWRTSKRTPVCYITNPNSHAPDEKGEQASKAFGNSNLEVKTNNIVQEEESLLNPPKNGNFSGQNGYNVQITNKSSKEVSLVKQGGILLQGATCVPVKLIFTKLFFAVGI</sequence>
<dbReference type="CDD" id="cd05162">
    <property type="entry name" value="PWWP"/>
    <property type="match status" value="1"/>
</dbReference>
<evidence type="ECO:0000313" key="3">
    <source>
        <dbReference type="EMBL" id="KAL3500064.1"/>
    </source>
</evidence>
<name>A0ABD2Y0W5_9GENT</name>
<evidence type="ECO:0000313" key="4">
    <source>
        <dbReference type="Proteomes" id="UP001630127"/>
    </source>
</evidence>
<dbReference type="SUPFAM" id="SSF63748">
    <property type="entry name" value="Tudor/PWWP/MBT"/>
    <property type="match status" value="1"/>
</dbReference>
<dbReference type="Gene3D" id="2.30.30.140">
    <property type="match status" value="1"/>
</dbReference>
<organism evidence="3 4">
    <name type="scientific">Cinchona calisaya</name>
    <dbReference type="NCBI Taxonomy" id="153742"/>
    <lineage>
        <taxon>Eukaryota</taxon>
        <taxon>Viridiplantae</taxon>
        <taxon>Streptophyta</taxon>
        <taxon>Embryophyta</taxon>
        <taxon>Tracheophyta</taxon>
        <taxon>Spermatophyta</taxon>
        <taxon>Magnoliopsida</taxon>
        <taxon>eudicotyledons</taxon>
        <taxon>Gunneridae</taxon>
        <taxon>Pentapetalae</taxon>
        <taxon>asterids</taxon>
        <taxon>lamiids</taxon>
        <taxon>Gentianales</taxon>
        <taxon>Rubiaceae</taxon>
        <taxon>Cinchonoideae</taxon>
        <taxon>Cinchoneae</taxon>
        <taxon>Cinchona</taxon>
    </lineage>
</organism>
<proteinExistence type="predicted"/>
<dbReference type="Pfam" id="PF00855">
    <property type="entry name" value="PWWP"/>
    <property type="match status" value="1"/>
</dbReference>
<dbReference type="PANTHER" id="PTHR33697">
    <property type="entry name" value="T17B22.17 PROTEIN-RELATED"/>
    <property type="match status" value="1"/>
</dbReference>
<evidence type="ECO:0000256" key="1">
    <source>
        <dbReference type="SAM" id="MobiDB-lite"/>
    </source>
</evidence>
<evidence type="ECO:0000259" key="2">
    <source>
        <dbReference type="PROSITE" id="PS50812"/>
    </source>
</evidence>